<evidence type="ECO:0000313" key="1">
    <source>
        <dbReference type="EMBL" id="GAB38070.1"/>
    </source>
</evidence>
<evidence type="ECO:0000313" key="2">
    <source>
        <dbReference type="Proteomes" id="UP000005845"/>
    </source>
</evidence>
<dbReference type="SUPFAM" id="SSF56784">
    <property type="entry name" value="HAD-like"/>
    <property type="match status" value="1"/>
</dbReference>
<dbReference type="InterPro" id="IPR023214">
    <property type="entry name" value="HAD_sf"/>
</dbReference>
<accession>H5TX62</accession>
<dbReference type="Gene3D" id="3.40.50.1000">
    <property type="entry name" value="HAD superfamily/HAD-like"/>
    <property type="match status" value="1"/>
</dbReference>
<dbReference type="InterPro" id="IPR036412">
    <property type="entry name" value="HAD-like_sf"/>
</dbReference>
<name>H5TX62_9ACTN</name>
<dbReference type="Proteomes" id="UP000005845">
    <property type="component" value="Unassembled WGS sequence"/>
</dbReference>
<sequence>MSTTIPPVPADLRLVVTDLDGTLLDDAKHIPDDLWPLLDELTSRDIVFSPASGRQAATLLHQFGEAIPGLIVIAENGAVVARQNEILRSQPLAPSTADAVLTRARALQSDGADIGVVLCSPEIAYVERSDERFLEQIRPYYYANTVVDDLAAIDAELVKVAVYDFDGIEDSTAPRSRHCRSMPKSLCPDNIGST</sequence>
<dbReference type="GO" id="GO:0000287">
    <property type="term" value="F:magnesium ion binding"/>
    <property type="evidence" value="ECO:0007669"/>
    <property type="project" value="TreeGrafter"/>
</dbReference>
<dbReference type="NCBIfam" id="TIGR01484">
    <property type="entry name" value="HAD-SF-IIB"/>
    <property type="match status" value="1"/>
</dbReference>
<comment type="caution">
    <text evidence="1">The sequence shown here is derived from an EMBL/GenBank/DDBJ whole genome shotgun (WGS) entry which is preliminary data.</text>
</comment>
<gene>
    <name evidence="1" type="ORF">GOSPT_025_01040</name>
</gene>
<keyword evidence="2" id="KW-1185">Reference proteome</keyword>
<dbReference type="AlphaFoldDB" id="H5TX62"/>
<dbReference type="GO" id="GO:0016791">
    <property type="term" value="F:phosphatase activity"/>
    <property type="evidence" value="ECO:0007669"/>
    <property type="project" value="TreeGrafter"/>
</dbReference>
<dbReference type="PANTHER" id="PTHR10000">
    <property type="entry name" value="PHOSPHOSERINE PHOSPHATASE"/>
    <property type="match status" value="1"/>
</dbReference>
<evidence type="ECO:0008006" key="3">
    <source>
        <dbReference type="Google" id="ProtNLM"/>
    </source>
</evidence>
<proteinExistence type="predicted"/>
<dbReference type="Pfam" id="PF08282">
    <property type="entry name" value="Hydrolase_3"/>
    <property type="match status" value="1"/>
</dbReference>
<dbReference type="GO" id="GO:0005829">
    <property type="term" value="C:cytosol"/>
    <property type="evidence" value="ECO:0007669"/>
    <property type="project" value="TreeGrafter"/>
</dbReference>
<dbReference type="EMBL" id="BAFC01000025">
    <property type="protein sequence ID" value="GAB38070.1"/>
    <property type="molecule type" value="Genomic_DNA"/>
</dbReference>
<dbReference type="Gene3D" id="3.30.1240.10">
    <property type="match status" value="1"/>
</dbReference>
<dbReference type="PANTHER" id="PTHR10000:SF8">
    <property type="entry name" value="HAD SUPERFAMILY HYDROLASE-LIKE, TYPE 3"/>
    <property type="match status" value="1"/>
</dbReference>
<dbReference type="eggNOG" id="COG0561">
    <property type="taxonomic scope" value="Bacteria"/>
</dbReference>
<organism evidence="1 2">
    <name type="scientific">Gordonia sputi NBRC 100414</name>
    <dbReference type="NCBI Taxonomy" id="1089453"/>
    <lineage>
        <taxon>Bacteria</taxon>
        <taxon>Bacillati</taxon>
        <taxon>Actinomycetota</taxon>
        <taxon>Actinomycetes</taxon>
        <taxon>Mycobacteriales</taxon>
        <taxon>Gordoniaceae</taxon>
        <taxon>Gordonia</taxon>
    </lineage>
</organism>
<reference evidence="1 2" key="1">
    <citation type="submission" date="2012-02" db="EMBL/GenBank/DDBJ databases">
        <title>Whole genome shotgun sequence of Gordonia sputi NBRC 100414.</title>
        <authorList>
            <person name="Yoshida I."/>
            <person name="Hosoyama A."/>
            <person name="Tsuchikane K."/>
            <person name="Katsumata H."/>
            <person name="Yamazaki S."/>
            <person name="Fujita N."/>
        </authorList>
    </citation>
    <scope>NUCLEOTIDE SEQUENCE [LARGE SCALE GENOMIC DNA]</scope>
    <source>
        <strain evidence="1 2">NBRC 100414</strain>
    </source>
</reference>
<protein>
    <recommendedName>
        <fullName evidence="3">Hydrolase</fullName>
    </recommendedName>
</protein>
<dbReference type="InterPro" id="IPR006379">
    <property type="entry name" value="HAD-SF_hydro_IIB"/>
</dbReference>
<dbReference type="RefSeq" id="WP_005203405.1">
    <property type="nucleotide sequence ID" value="NZ_BAFC01000025.1"/>
</dbReference>